<proteinExistence type="predicted"/>
<feature type="domain" description="Integrase catalytic" evidence="1">
    <location>
        <begin position="47"/>
        <end position="232"/>
    </location>
</feature>
<dbReference type="Proteomes" id="UP000054815">
    <property type="component" value="Unassembled WGS sequence"/>
</dbReference>
<sequence length="322" mass="37383">MIVLGSRVVIPKALRRDMRFSSNAPRRQNVRAHQVVDYHYARCDECVGQLPSQARELFKLHESVKRSSEQVHVDVITFTKSRFLVLIEQFSSLLHVVLLPNNRNTARHIIDVTVRLFLTTFGISIKFWSDNSPFFFQSRVKRILAKVKCGSQYISSPYYPQLNWFKEGAIKLMKKMTADSSTSESFDEDKFSRSIFLYKNAQALNPQSNKNELEKGKQVYYYNPHKQYLTLLKIDAHVLNNVRNDLPVKSVLDTPMERRKKKIIARQARTDREGQPCWQCNSDKLTRIRNLLLPEPALGHVNADCFPKEDLACIEIHNIIDT</sequence>
<evidence type="ECO:0000313" key="3">
    <source>
        <dbReference type="Proteomes" id="UP000054815"/>
    </source>
</evidence>
<organism evidence="2 3">
    <name type="scientific">Trichinella pseudospiralis</name>
    <name type="common">Parasitic roundworm</name>
    <dbReference type="NCBI Taxonomy" id="6337"/>
    <lineage>
        <taxon>Eukaryota</taxon>
        <taxon>Metazoa</taxon>
        <taxon>Ecdysozoa</taxon>
        <taxon>Nematoda</taxon>
        <taxon>Enoplea</taxon>
        <taxon>Dorylaimia</taxon>
        <taxon>Trichinellida</taxon>
        <taxon>Trichinellidae</taxon>
        <taxon>Trichinella</taxon>
    </lineage>
</organism>
<dbReference type="InterPro" id="IPR001584">
    <property type="entry name" value="Integrase_cat-core"/>
</dbReference>
<gene>
    <name evidence="2" type="ORF">T4E_9422</name>
</gene>
<dbReference type="GO" id="GO:0003676">
    <property type="term" value="F:nucleic acid binding"/>
    <property type="evidence" value="ECO:0007669"/>
    <property type="project" value="InterPro"/>
</dbReference>
<dbReference type="SUPFAM" id="SSF53098">
    <property type="entry name" value="Ribonuclease H-like"/>
    <property type="match status" value="1"/>
</dbReference>
<dbReference type="PANTHER" id="PTHR37984">
    <property type="entry name" value="PROTEIN CBG26694"/>
    <property type="match status" value="1"/>
</dbReference>
<comment type="caution">
    <text evidence="2">The sequence shown here is derived from an EMBL/GenBank/DDBJ whole genome shotgun (WGS) entry which is preliminary data.</text>
</comment>
<dbReference type="GO" id="GO:0015074">
    <property type="term" value="P:DNA integration"/>
    <property type="evidence" value="ECO:0007669"/>
    <property type="project" value="InterPro"/>
</dbReference>
<dbReference type="AlphaFoldDB" id="A0A0V0XVR3"/>
<dbReference type="Gene3D" id="3.30.420.10">
    <property type="entry name" value="Ribonuclease H-like superfamily/Ribonuclease H"/>
    <property type="match status" value="1"/>
</dbReference>
<dbReference type="STRING" id="6337.A0A0V0XVR3"/>
<dbReference type="PROSITE" id="PS50994">
    <property type="entry name" value="INTEGRASE"/>
    <property type="match status" value="1"/>
</dbReference>
<dbReference type="InterPro" id="IPR036397">
    <property type="entry name" value="RNaseH_sf"/>
</dbReference>
<accession>A0A0V0XVR3</accession>
<protein>
    <recommendedName>
        <fullName evidence="1">Integrase catalytic domain-containing protein</fullName>
    </recommendedName>
</protein>
<evidence type="ECO:0000259" key="1">
    <source>
        <dbReference type="PROSITE" id="PS50994"/>
    </source>
</evidence>
<evidence type="ECO:0000313" key="2">
    <source>
        <dbReference type="EMBL" id="KRX91836.1"/>
    </source>
</evidence>
<dbReference type="InterPro" id="IPR050951">
    <property type="entry name" value="Retrovirus_Pol_polyprotein"/>
</dbReference>
<dbReference type="InterPro" id="IPR012337">
    <property type="entry name" value="RNaseH-like_sf"/>
</dbReference>
<reference evidence="2 3" key="1">
    <citation type="submission" date="2015-01" db="EMBL/GenBank/DDBJ databases">
        <title>Evolution of Trichinella species and genotypes.</title>
        <authorList>
            <person name="Korhonen P.K."/>
            <person name="Edoardo P."/>
            <person name="Giuseppe L.R."/>
            <person name="Gasser R.B."/>
        </authorList>
    </citation>
    <scope>NUCLEOTIDE SEQUENCE [LARGE SCALE GENOMIC DNA]</scope>
    <source>
        <strain evidence="2">ISS141</strain>
    </source>
</reference>
<dbReference type="EMBL" id="JYDU01000126">
    <property type="protein sequence ID" value="KRX91836.1"/>
    <property type="molecule type" value="Genomic_DNA"/>
</dbReference>
<dbReference type="PANTHER" id="PTHR37984:SF5">
    <property type="entry name" value="PROTEIN NYNRIN-LIKE"/>
    <property type="match status" value="1"/>
</dbReference>
<name>A0A0V0XVR3_TRIPS</name>